<evidence type="ECO:0000259" key="3">
    <source>
        <dbReference type="PROSITE" id="PS51029"/>
    </source>
</evidence>
<evidence type="ECO:0000313" key="6">
    <source>
        <dbReference type="Proteomes" id="UP000027135"/>
    </source>
</evidence>
<dbReference type="EMBL" id="KK852529">
    <property type="protein sequence ID" value="KDR21965.1"/>
    <property type="molecule type" value="Genomic_DNA"/>
</dbReference>
<dbReference type="OMA" id="KFRMEAS"/>
<evidence type="ECO:0000256" key="1">
    <source>
        <dbReference type="PROSITE-ProRule" id="PRU00371"/>
    </source>
</evidence>
<dbReference type="InterPro" id="IPR006578">
    <property type="entry name" value="MADF-dom"/>
</dbReference>
<dbReference type="GO" id="GO:0005667">
    <property type="term" value="C:transcription regulator complex"/>
    <property type="evidence" value="ECO:0007669"/>
    <property type="project" value="TreeGrafter"/>
</dbReference>
<keyword evidence="1" id="KW-0539">Nucleus</keyword>
<feature type="domain" description="MADF" evidence="3">
    <location>
        <begin position="5"/>
        <end position="98"/>
    </location>
</feature>
<protein>
    <recommendedName>
        <fullName evidence="7">Transcription factor Adf-1</fullName>
    </recommendedName>
</protein>
<dbReference type="Pfam" id="PF10545">
    <property type="entry name" value="MADF_DNA_bdg"/>
    <property type="match status" value="1"/>
</dbReference>
<name>A0A067RMW4_ZOONE</name>
<dbReference type="GO" id="GO:0003677">
    <property type="term" value="F:DNA binding"/>
    <property type="evidence" value="ECO:0007669"/>
    <property type="project" value="InterPro"/>
</dbReference>
<dbReference type="Pfam" id="PF02944">
    <property type="entry name" value="BESS"/>
    <property type="match status" value="1"/>
</dbReference>
<dbReference type="SMART" id="SM00595">
    <property type="entry name" value="MADF"/>
    <property type="match status" value="1"/>
</dbReference>
<evidence type="ECO:0000313" key="5">
    <source>
        <dbReference type="EMBL" id="KDR21965.1"/>
    </source>
</evidence>
<proteinExistence type="predicted"/>
<dbReference type="InParanoid" id="A0A067RMW4"/>
<dbReference type="Proteomes" id="UP000027135">
    <property type="component" value="Unassembled WGS sequence"/>
</dbReference>
<evidence type="ECO:0008006" key="7">
    <source>
        <dbReference type="Google" id="ProtNLM"/>
    </source>
</evidence>
<feature type="region of interest" description="Disordered" evidence="2">
    <location>
        <begin position="157"/>
        <end position="203"/>
    </location>
</feature>
<feature type="region of interest" description="Disordered" evidence="2">
    <location>
        <begin position="100"/>
        <end position="132"/>
    </location>
</feature>
<dbReference type="OrthoDB" id="6629629at2759"/>
<organism evidence="5 6">
    <name type="scientific">Zootermopsis nevadensis</name>
    <name type="common">Dampwood termite</name>
    <dbReference type="NCBI Taxonomy" id="136037"/>
    <lineage>
        <taxon>Eukaryota</taxon>
        <taxon>Metazoa</taxon>
        <taxon>Ecdysozoa</taxon>
        <taxon>Arthropoda</taxon>
        <taxon>Hexapoda</taxon>
        <taxon>Insecta</taxon>
        <taxon>Pterygota</taxon>
        <taxon>Neoptera</taxon>
        <taxon>Polyneoptera</taxon>
        <taxon>Dictyoptera</taxon>
        <taxon>Blattodea</taxon>
        <taxon>Blattoidea</taxon>
        <taxon>Termitoidae</taxon>
        <taxon>Termopsidae</taxon>
        <taxon>Zootermopsis</taxon>
    </lineage>
</organism>
<feature type="compositionally biased region" description="Basic and acidic residues" evidence="2">
    <location>
        <begin position="185"/>
        <end position="203"/>
    </location>
</feature>
<dbReference type="GO" id="GO:0006357">
    <property type="term" value="P:regulation of transcription by RNA polymerase II"/>
    <property type="evidence" value="ECO:0007669"/>
    <property type="project" value="TreeGrafter"/>
</dbReference>
<evidence type="ECO:0000259" key="4">
    <source>
        <dbReference type="PROSITE" id="PS51031"/>
    </source>
</evidence>
<dbReference type="InterPro" id="IPR039353">
    <property type="entry name" value="TF_Adf1"/>
</dbReference>
<keyword evidence="6" id="KW-1185">Reference proteome</keyword>
<feature type="domain" description="BESS" evidence="4">
    <location>
        <begin position="202"/>
        <end position="241"/>
    </location>
</feature>
<dbReference type="PROSITE" id="PS51029">
    <property type="entry name" value="MADF"/>
    <property type="match status" value="1"/>
</dbReference>
<dbReference type="InterPro" id="IPR004210">
    <property type="entry name" value="BESS_motif"/>
</dbReference>
<dbReference type="AlphaFoldDB" id="A0A067RMW4"/>
<dbReference type="PROSITE" id="PS51031">
    <property type="entry name" value="BESS"/>
    <property type="match status" value="1"/>
</dbReference>
<dbReference type="PANTHER" id="PTHR12243">
    <property type="entry name" value="MADF DOMAIN TRANSCRIPTION FACTOR"/>
    <property type="match status" value="1"/>
</dbReference>
<dbReference type="PANTHER" id="PTHR12243:SF69">
    <property type="entry name" value="SI:CH73-59F11.3"/>
    <property type="match status" value="1"/>
</dbReference>
<comment type="subcellular location">
    <subcellularLocation>
        <location evidence="1">Nucleus</location>
    </subcellularLocation>
</comment>
<accession>A0A067RMW4</accession>
<reference evidence="5 6" key="1">
    <citation type="journal article" date="2014" name="Nat. Commun.">
        <title>Molecular traces of alternative social organization in a termite genome.</title>
        <authorList>
            <person name="Terrapon N."/>
            <person name="Li C."/>
            <person name="Robertson H.M."/>
            <person name="Ji L."/>
            <person name="Meng X."/>
            <person name="Booth W."/>
            <person name="Chen Z."/>
            <person name="Childers C.P."/>
            <person name="Glastad K.M."/>
            <person name="Gokhale K."/>
            <person name="Gowin J."/>
            <person name="Gronenberg W."/>
            <person name="Hermansen R.A."/>
            <person name="Hu H."/>
            <person name="Hunt B.G."/>
            <person name="Huylmans A.K."/>
            <person name="Khalil S.M."/>
            <person name="Mitchell R.D."/>
            <person name="Munoz-Torres M.C."/>
            <person name="Mustard J.A."/>
            <person name="Pan H."/>
            <person name="Reese J.T."/>
            <person name="Scharf M.E."/>
            <person name="Sun F."/>
            <person name="Vogel H."/>
            <person name="Xiao J."/>
            <person name="Yang W."/>
            <person name="Yang Z."/>
            <person name="Yang Z."/>
            <person name="Zhou J."/>
            <person name="Zhu J."/>
            <person name="Brent C.S."/>
            <person name="Elsik C.G."/>
            <person name="Goodisman M.A."/>
            <person name="Liberles D.A."/>
            <person name="Roe R.M."/>
            <person name="Vargo E.L."/>
            <person name="Vilcinskas A."/>
            <person name="Wang J."/>
            <person name="Bornberg-Bauer E."/>
            <person name="Korb J."/>
            <person name="Zhang G."/>
            <person name="Liebig J."/>
        </authorList>
    </citation>
    <scope>NUCLEOTIDE SEQUENCE [LARGE SCALE GENOMIC DNA]</scope>
    <source>
        <tissue evidence="5">Whole organism</tissue>
    </source>
</reference>
<dbReference type="FunCoup" id="A0A067RMW4">
    <property type="interactions" value="42"/>
</dbReference>
<dbReference type="GO" id="GO:0005634">
    <property type="term" value="C:nucleus"/>
    <property type="evidence" value="ECO:0007669"/>
    <property type="project" value="UniProtKB-SubCell"/>
</dbReference>
<evidence type="ECO:0000256" key="2">
    <source>
        <dbReference type="SAM" id="MobiDB-lite"/>
    </source>
</evidence>
<sequence length="244" mass="28439">MAVNKLISLVHTRTALWDQGDTRHHNRYVLDKLWGEVAHEMCSTSDAVRVRWKSLRDGFRKELKKVSKEMSGDVSLASSEYSTWPHFKRLYFLKDQFTSRPSSGDLPSKQNRILRDDQTETRDEDMDNSQFSELDGTSIDILDIKVESFDSLYSDEQQTSNTECCTTKHGTKRPHQEDTDSPSMETERRNLRAKEDEHNSAKDEDASFFESVLPHIKGLPPARKMLLRMKIQELIYNFVYKQEL</sequence>
<dbReference type="eggNOG" id="ENOG502SEWX">
    <property type="taxonomic scope" value="Eukaryota"/>
</dbReference>
<gene>
    <name evidence="5" type="ORF">L798_02854</name>
</gene>